<sequence>MNIHEFWNAVLTQNAKDLRHFFNEDAYINWHCTNEHFTVDEFIQANCEYPGHWDGNIERIEYLNDLIISVVNVFSTNHQLSFHVVSFIKIKDHKIISIDEYWGDDDLAPSWRLDKNIGTPII</sequence>
<reference evidence="1" key="1">
    <citation type="submission" date="2022-07" db="EMBL/GenBank/DDBJ databases">
        <title>Faecal culturing of patients with breast cancer.</title>
        <authorList>
            <person name="Teng N.M.Y."/>
            <person name="Kiu R."/>
            <person name="Evans R."/>
            <person name="Baker D.J."/>
            <person name="Zenner C."/>
            <person name="Robinson S.D."/>
            <person name="Hall L.J."/>
        </authorList>
    </citation>
    <scope>NUCLEOTIDE SEQUENCE</scope>
    <source>
        <strain evidence="1">LH1062</strain>
    </source>
</reference>
<gene>
    <name evidence="1" type="ORF">NMU03_06370</name>
</gene>
<accession>A0ABY5I502</accession>
<dbReference type="SUPFAM" id="SSF54427">
    <property type="entry name" value="NTF2-like"/>
    <property type="match status" value="1"/>
</dbReference>
<name>A0ABY5I502_9FIRM</name>
<evidence type="ECO:0000313" key="1">
    <source>
        <dbReference type="EMBL" id="UTY40401.1"/>
    </source>
</evidence>
<proteinExistence type="predicted"/>
<keyword evidence="2" id="KW-1185">Reference proteome</keyword>
<dbReference type="EMBL" id="CP101620">
    <property type="protein sequence ID" value="UTY40401.1"/>
    <property type="molecule type" value="Genomic_DNA"/>
</dbReference>
<dbReference type="InterPro" id="IPR032710">
    <property type="entry name" value="NTF2-like_dom_sf"/>
</dbReference>
<dbReference type="Gene3D" id="3.10.450.50">
    <property type="match status" value="1"/>
</dbReference>
<protein>
    <submittedName>
        <fullName evidence="1">Nuclear transport factor 2 family protein</fullName>
    </submittedName>
</protein>
<dbReference type="RefSeq" id="WP_290141825.1">
    <property type="nucleotide sequence ID" value="NZ_CP101620.1"/>
</dbReference>
<evidence type="ECO:0000313" key="2">
    <source>
        <dbReference type="Proteomes" id="UP001060112"/>
    </source>
</evidence>
<dbReference type="Proteomes" id="UP001060112">
    <property type="component" value="Chromosome"/>
</dbReference>
<organism evidence="1 2">
    <name type="scientific">Allocoprobacillus halotolerans</name>
    <dbReference type="NCBI Taxonomy" id="2944914"/>
    <lineage>
        <taxon>Bacteria</taxon>
        <taxon>Bacillati</taxon>
        <taxon>Bacillota</taxon>
        <taxon>Erysipelotrichia</taxon>
        <taxon>Erysipelotrichales</taxon>
        <taxon>Erysipelotrichaceae</taxon>
        <taxon>Allocoprobacillus</taxon>
    </lineage>
</organism>